<dbReference type="InterPro" id="IPR014756">
    <property type="entry name" value="Ig_E-set"/>
</dbReference>
<evidence type="ECO:0000256" key="1">
    <source>
        <dbReference type="ARBA" id="ARBA00001973"/>
    </source>
</evidence>
<dbReference type="OrthoDB" id="8119704at2759"/>
<feature type="domain" description="Reverse transcriptase" evidence="10">
    <location>
        <begin position="17"/>
        <end position="289"/>
    </location>
</feature>
<dbReference type="SUPFAM" id="SSF48056">
    <property type="entry name" value="Di-copper centre-containing domain"/>
    <property type="match status" value="1"/>
</dbReference>
<protein>
    <recommendedName>
        <fullName evidence="10">Reverse transcriptase domain-containing protein</fullName>
    </recommendedName>
</protein>
<dbReference type="Pfam" id="PF00078">
    <property type="entry name" value="RVT_1"/>
    <property type="match status" value="1"/>
</dbReference>
<keyword evidence="4" id="KW-0964">Secreted</keyword>
<dbReference type="InterPro" id="IPR005203">
    <property type="entry name" value="Hemocyanin_C"/>
</dbReference>
<dbReference type="EMBL" id="CADCXV010000125">
    <property type="protein sequence ID" value="CAB0028336.1"/>
    <property type="molecule type" value="Genomic_DNA"/>
</dbReference>
<keyword evidence="7" id="KW-0186">Copper</keyword>
<evidence type="ECO:0000313" key="12">
    <source>
        <dbReference type="Proteomes" id="UP000479190"/>
    </source>
</evidence>
<dbReference type="Pfam" id="PF00372">
    <property type="entry name" value="Hemocyanin_M"/>
    <property type="match status" value="1"/>
</dbReference>
<dbReference type="InterPro" id="IPR000477">
    <property type="entry name" value="RT_dom"/>
</dbReference>
<dbReference type="PROSITE" id="PS00498">
    <property type="entry name" value="TYROSINASE_2"/>
    <property type="match status" value="1"/>
</dbReference>
<evidence type="ECO:0000256" key="2">
    <source>
        <dbReference type="ARBA" id="ARBA00004613"/>
    </source>
</evidence>
<organism evidence="11 12">
    <name type="scientific">Trichogramma brassicae</name>
    <dbReference type="NCBI Taxonomy" id="86971"/>
    <lineage>
        <taxon>Eukaryota</taxon>
        <taxon>Metazoa</taxon>
        <taxon>Ecdysozoa</taxon>
        <taxon>Arthropoda</taxon>
        <taxon>Hexapoda</taxon>
        <taxon>Insecta</taxon>
        <taxon>Pterygota</taxon>
        <taxon>Neoptera</taxon>
        <taxon>Endopterygota</taxon>
        <taxon>Hymenoptera</taxon>
        <taxon>Apocrita</taxon>
        <taxon>Proctotrupomorpha</taxon>
        <taxon>Chalcidoidea</taxon>
        <taxon>Trichogrammatidae</taxon>
        <taxon>Trichogramma</taxon>
    </lineage>
</organism>
<dbReference type="GO" id="GO:0006582">
    <property type="term" value="P:melanin metabolic process"/>
    <property type="evidence" value="ECO:0007669"/>
    <property type="project" value="UniProtKB-ARBA"/>
</dbReference>
<dbReference type="SUPFAM" id="SSF81296">
    <property type="entry name" value="E set domains"/>
    <property type="match status" value="1"/>
</dbReference>
<accession>A0A6H5HXE5</accession>
<dbReference type="GO" id="GO:0005576">
    <property type="term" value="C:extracellular region"/>
    <property type="evidence" value="ECO:0007669"/>
    <property type="project" value="UniProtKB-SubCell"/>
</dbReference>
<evidence type="ECO:0000256" key="4">
    <source>
        <dbReference type="ARBA" id="ARBA00022525"/>
    </source>
</evidence>
<dbReference type="InterPro" id="IPR002227">
    <property type="entry name" value="Tyrosinase_Cu-bd"/>
</dbReference>
<dbReference type="InterPro" id="IPR036697">
    <property type="entry name" value="Hemocyanin_N_sf"/>
</dbReference>
<evidence type="ECO:0000256" key="8">
    <source>
        <dbReference type="ARBA" id="ARBA00023033"/>
    </source>
</evidence>
<dbReference type="PROSITE" id="PS00210">
    <property type="entry name" value="HEMOCYANIN_2"/>
    <property type="match status" value="1"/>
</dbReference>
<dbReference type="PANTHER" id="PTHR11511">
    <property type="entry name" value="LARVAL STORAGE PROTEIN/PHENOLOXIDASE"/>
    <property type="match status" value="1"/>
</dbReference>
<dbReference type="FunFam" id="2.60.40.1520:FF:000001">
    <property type="entry name" value="Hemocyanin subunit 2"/>
    <property type="match status" value="1"/>
</dbReference>
<dbReference type="InterPro" id="IPR037020">
    <property type="entry name" value="Hemocyanin_C_sf"/>
</dbReference>
<sequence>MTRATSCTRMSRTCSGNQSNFLLLRDVFLKKRTKLQPGRPPDAPSSYRPLCMLDTAGKILERIICRRLEEYTEAPDGLSDHQHGFRRGRSTVDSIESVTAAAREAVGGARGSRKYCAVVTLDVRNAFNSARWNNILAALERIRTPEYLQKIIYSYFQARVLEYDTDDGPESCSITAGVPQGSVLGPILWNVMYDSILPLRLDDGVRIVGFADDIAVVTVAGTTYEVEDLLSCAIARVRDALWGLGLETADHKTEALLLSRKRRLETITIEVGDCFIASFPCIRYLGIQMDARLTFNDHLRAASEKASKVAGALSQIMPTIGGPRSSRRRLYANVIDSILLYGAPIWSCGAGTRAGMRRAEAIHRRACLRVISGRPHLLVKEEPNDVPLTENGCEMMDEKPDLKNIQLLPFVKENSDYSQQFVEASWPSEKCIRILIFNHSKKSFIHTQEGIYFSSVAKRYLTRAQRQKEFSSYYHEISLDFLGESRRRVDIHTWCTVYVTWVDEVSKTARLPRRKSSPGRYSYVVHRVCHPGGRRSETSSTSSEKVVAGSIFIRGATSRPPGWTKKRNQFDFLGESRRRVDILTWCNEYVTRVDEEAKPVRLPRRKSSPGRYSYVVHRVCHRVGRRSETSSTSSEKVVAGSVFIPGAPSRPPGTTMSSLHLDFFGESLRRVGIHTLSIEWATGPRKYQTKAPQILSRFGEQDGRRIDISSMLRDDLLNIKLDEVQTVDRRDQFSLFVPKHHRAANKLLEIFLGLKSVDDLMAFAAYARERVNPALFAYAYSAALLHRPDTKNLVLPPVSEIFPHNFVDAQTIAEAKESADILSSPSDRVAIEIPQDLTGNDRDMEHRLAYFREDLGINLHHWHWHLVYPLDGPTAVVTKDRRGELFYYMHHQVLARYNVERMCNGLDMVKRLEWDEAIEEAYFPMLNSDVSGRDWPSRPANLRLTDINRPDLQLSFSIDDLKRYEERIYEAIHKKVALDSNGQNIELLNEQGIDVLGNMVEASILTPNADYYGNLHNMGHSAIAYIHDPKFQYIQSAAVMSETMTAMRDPVFYRWHKVIDQLFVEHKHTLTPYTAEELTFGGIQVTGLEVCSYNDQQVCRQDRNVLQTYFMRSDIDMSRGLDFTPRGPILVRVTHLSHDEYVFTIRVNNTTGRRVIGTVRIFIAPVVNNKRLPTTLAEQKTLMIELDRFAAELSPGASTIVRRSIDSGVTIPFKQIFRDLNANRPDDDSYREFDSFNYCGCGWPHHMLLPRGSRGGFDMELFVMISDYSQDKVQGNGEPALGECKTGMIICGLKDKFYPDRKPMGYPFDRAIRTGVNTLQNFMTPNMFSVPVRIMHDDQVRLGQVLADQSVSIKDLNQDLVNAAPPTTSFGVNRATTANNRSTT</sequence>
<dbReference type="InterPro" id="IPR008922">
    <property type="entry name" value="Di-copper_centre_dom_sf"/>
</dbReference>
<dbReference type="PROSITE" id="PS50878">
    <property type="entry name" value="RT_POL"/>
    <property type="match status" value="1"/>
</dbReference>
<keyword evidence="6" id="KW-0560">Oxidoreductase</keyword>
<evidence type="ECO:0000256" key="6">
    <source>
        <dbReference type="ARBA" id="ARBA00023002"/>
    </source>
</evidence>
<dbReference type="InterPro" id="IPR000896">
    <property type="entry name" value="Hemocyanin/hexamerin_mid_dom"/>
</dbReference>
<dbReference type="Pfam" id="PF03723">
    <property type="entry name" value="Hemocyanin_C"/>
    <property type="match status" value="1"/>
</dbReference>
<comment type="subcellular location">
    <subcellularLocation>
        <location evidence="2">Secreted</location>
    </subcellularLocation>
</comment>
<keyword evidence="12" id="KW-1185">Reference proteome</keyword>
<dbReference type="InterPro" id="IPR013788">
    <property type="entry name" value="Hemocyanin/hexamerin"/>
</dbReference>
<evidence type="ECO:0000259" key="10">
    <source>
        <dbReference type="PROSITE" id="PS50878"/>
    </source>
</evidence>
<dbReference type="PANTHER" id="PTHR11511:SF4">
    <property type="entry name" value="PHENOLOXIDASE 2-RELATED"/>
    <property type="match status" value="1"/>
</dbReference>
<dbReference type="CDD" id="cd01650">
    <property type="entry name" value="RT_nLTR_like"/>
    <property type="match status" value="1"/>
</dbReference>
<evidence type="ECO:0000256" key="3">
    <source>
        <dbReference type="ARBA" id="ARBA00009928"/>
    </source>
</evidence>
<name>A0A6H5HXE5_9HYME</name>
<evidence type="ECO:0000313" key="11">
    <source>
        <dbReference type="EMBL" id="CAB0028336.1"/>
    </source>
</evidence>
<dbReference type="Gene3D" id="2.60.40.1520">
    <property type="entry name" value="Hemocyanin, C-terminal domain"/>
    <property type="match status" value="1"/>
</dbReference>
<reference evidence="11 12" key="1">
    <citation type="submission" date="2020-02" db="EMBL/GenBank/DDBJ databases">
        <authorList>
            <person name="Ferguson B K."/>
        </authorList>
    </citation>
    <scope>NUCLEOTIDE SEQUENCE [LARGE SCALE GENOMIC DNA]</scope>
</reference>
<comment type="similarity">
    <text evidence="3">Belongs to the tyrosinase family.</text>
</comment>
<dbReference type="PRINTS" id="PR00187">
    <property type="entry name" value="HAEMOCYANIN"/>
</dbReference>
<comment type="cofactor">
    <cofactor evidence="1">
        <name>Cu(2+)</name>
        <dbReference type="ChEBI" id="CHEBI:29036"/>
    </cofactor>
</comment>
<evidence type="ECO:0000256" key="7">
    <source>
        <dbReference type="ARBA" id="ARBA00023008"/>
    </source>
</evidence>
<keyword evidence="8" id="KW-0503">Monooxygenase</keyword>
<keyword evidence="5" id="KW-0479">Metal-binding</keyword>
<dbReference type="Gene3D" id="1.20.1370.10">
    <property type="entry name" value="Hemocyanin, N-terminal domain"/>
    <property type="match status" value="1"/>
</dbReference>
<dbReference type="Gene3D" id="1.10.1280.10">
    <property type="entry name" value="Di-copper center containing domain from catechol oxidase"/>
    <property type="match status" value="1"/>
</dbReference>
<proteinExistence type="inferred from homology"/>
<dbReference type="InterPro" id="IPR005204">
    <property type="entry name" value="Hemocyanin_N"/>
</dbReference>
<dbReference type="PROSITE" id="PS00209">
    <property type="entry name" value="HEMOCYANIN_1"/>
    <property type="match status" value="1"/>
</dbReference>
<gene>
    <name evidence="11" type="ORF">TBRA_LOCUS524</name>
</gene>
<dbReference type="Proteomes" id="UP000479190">
    <property type="component" value="Unassembled WGS sequence"/>
</dbReference>
<evidence type="ECO:0000256" key="5">
    <source>
        <dbReference type="ARBA" id="ARBA00022723"/>
    </source>
</evidence>
<keyword evidence="9" id="KW-1015">Disulfide bond</keyword>
<dbReference type="GO" id="GO:0004503">
    <property type="term" value="F:tyrosinase activity"/>
    <property type="evidence" value="ECO:0007669"/>
    <property type="project" value="UniProtKB-ARBA"/>
</dbReference>
<dbReference type="Pfam" id="PF03722">
    <property type="entry name" value="Hemocyanin_N"/>
    <property type="match status" value="1"/>
</dbReference>
<evidence type="ECO:0000256" key="9">
    <source>
        <dbReference type="ARBA" id="ARBA00023157"/>
    </source>
</evidence>
<dbReference type="GO" id="GO:0046872">
    <property type="term" value="F:metal ion binding"/>
    <property type="evidence" value="ECO:0007669"/>
    <property type="project" value="UniProtKB-KW"/>
</dbReference>
<dbReference type="SUPFAM" id="SSF48050">
    <property type="entry name" value="Hemocyanin, N-terminal domain"/>
    <property type="match status" value="1"/>
</dbReference>